<evidence type="ECO:0000256" key="4">
    <source>
        <dbReference type="ARBA" id="ARBA00022642"/>
    </source>
</evidence>
<evidence type="ECO:0000256" key="9">
    <source>
        <dbReference type="ARBA" id="ARBA00023027"/>
    </source>
</evidence>
<accession>A0ABD0L1G2</accession>
<evidence type="ECO:0000256" key="1">
    <source>
        <dbReference type="ARBA" id="ARBA00001946"/>
    </source>
</evidence>
<evidence type="ECO:0000256" key="12">
    <source>
        <dbReference type="ARBA" id="ARBA00075132"/>
    </source>
</evidence>
<evidence type="ECO:0000256" key="7">
    <source>
        <dbReference type="ARBA" id="ARBA00022741"/>
    </source>
</evidence>
<proteinExistence type="predicted"/>
<evidence type="ECO:0000313" key="15">
    <source>
        <dbReference type="EMBL" id="KAK7493222.1"/>
    </source>
</evidence>
<dbReference type="GO" id="GO:0005759">
    <property type="term" value="C:mitochondrial matrix"/>
    <property type="evidence" value="ECO:0007669"/>
    <property type="project" value="UniProtKB-ARBA"/>
</dbReference>
<dbReference type="InterPro" id="IPR014729">
    <property type="entry name" value="Rossmann-like_a/b/a_fold"/>
</dbReference>
<evidence type="ECO:0000256" key="6">
    <source>
        <dbReference type="ARBA" id="ARBA00022695"/>
    </source>
</evidence>
<keyword evidence="6" id="KW-0548">Nucleotidyltransferase</keyword>
<dbReference type="AlphaFoldDB" id="A0ABD0L1G2"/>
<evidence type="ECO:0000256" key="14">
    <source>
        <dbReference type="ARBA" id="ARBA00093425"/>
    </source>
</evidence>
<comment type="subcellular location">
    <subcellularLocation>
        <location evidence="2">Mitochondrion</location>
    </subcellularLocation>
</comment>
<keyword evidence="10" id="KW-0496">Mitochondrion</keyword>
<dbReference type="GO" id="GO:0005524">
    <property type="term" value="F:ATP binding"/>
    <property type="evidence" value="ECO:0007669"/>
    <property type="project" value="UniProtKB-KW"/>
</dbReference>
<gene>
    <name evidence="15" type="ORF">BaRGS_00015559</name>
</gene>
<evidence type="ECO:0000256" key="5">
    <source>
        <dbReference type="ARBA" id="ARBA00022679"/>
    </source>
</evidence>
<comment type="subunit">
    <text evidence="3">Homotetramer.</text>
</comment>
<keyword evidence="5" id="KW-0808">Transferase</keyword>
<keyword evidence="9" id="KW-0520">NAD</keyword>
<dbReference type="InterPro" id="IPR051182">
    <property type="entry name" value="Euk_NMN_adenylyltrnsfrase"/>
</dbReference>
<dbReference type="GO" id="GO:0019363">
    <property type="term" value="P:pyridine nucleotide biosynthetic process"/>
    <property type="evidence" value="ECO:0007669"/>
    <property type="project" value="UniProtKB-KW"/>
</dbReference>
<evidence type="ECO:0000256" key="11">
    <source>
        <dbReference type="ARBA" id="ARBA00074013"/>
    </source>
</evidence>
<dbReference type="Gene3D" id="3.40.50.620">
    <property type="entry name" value="HUPs"/>
    <property type="match status" value="1"/>
</dbReference>
<evidence type="ECO:0000256" key="2">
    <source>
        <dbReference type="ARBA" id="ARBA00004173"/>
    </source>
</evidence>
<evidence type="ECO:0000256" key="13">
    <source>
        <dbReference type="ARBA" id="ARBA00079369"/>
    </source>
</evidence>
<organism evidence="15 16">
    <name type="scientific">Batillaria attramentaria</name>
    <dbReference type="NCBI Taxonomy" id="370345"/>
    <lineage>
        <taxon>Eukaryota</taxon>
        <taxon>Metazoa</taxon>
        <taxon>Spiralia</taxon>
        <taxon>Lophotrochozoa</taxon>
        <taxon>Mollusca</taxon>
        <taxon>Gastropoda</taxon>
        <taxon>Caenogastropoda</taxon>
        <taxon>Sorbeoconcha</taxon>
        <taxon>Cerithioidea</taxon>
        <taxon>Batillariidae</taxon>
        <taxon>Batillaria</taxon>
    </lineage>
</organism>
<dbReference type="PANTHER" id="PTHR12039:SF20">
    <property type="entry name" value="NICOTINAMIDE_NICOTINIC ACID MONONUCLEOTIDE ADENYLYLTRANSFERASE 3-LIKE"/>
    <property type="match status" value="1"/>
</dbReference>
<reference evidence="15 16" key="1">
    <citation type="journal article" date="2023" name="Sci. Data">
        <title>Genome assembly of the Korean intertidal mud-creeper Batillaria attramentaria.</title>
        <authorList>
            <person name="Patra A.K."/>
            <person name="Ho P.T."/>
            <person name="Jun S."/>
            <person name="Lee S.J."/>
            <person name="Kim Y."/>
            <person name="Won Y.J."/>
        </authorList>
    </citation>
    <scope>NUCLEOTIDE SEQUENCE [LARGE SCALE GENOMIC DNA]</scope>
    <source>
        <strain evidence="15">Wonlab-2016</strain>
    </source>
</reference>
<evidence type="ECO:0000256" key="10">
    <source>
        <dbReference type="ARBA" id="ARBA00023128"/>
    </source>
</evidence>
<evidence type="ECO:0000256" key="3">
    <source>
        <dbReference type="ARBA" id="ARBA00011881"/>
    </source>
</evidence>
<dbReference type="EMBL" id="JACVVK020000095">
    <property type="protein sequence ID" value="KAK7493222.1"/>
    <property type="molecule type" value="Genomic_DNA"/>
</dbReference>
<evidence type="ECO:0000313" key="16">
    <source>
        <dbReference type="Proteomes" id="UP001519460"/>
    </source>
</evidence>
<dbReference type="PANTHER" id="PTHR12039">
    <property type="entry name" value="NICOTINAMIDE MONONUCLEOTIDE ADENYLYLTRANSFERASE"/>
    <property type="match status" value="1"/>
</dbReference>
<keyword evidence="4" id="KW-0662">Pyridine nucleotide biosynthesis</keyword>
<evidence type="ECO:0000256" key="8">
    <source>
        <dbReference type="ARBA" id="ARBA00022840"/>
    </source>
</evidence>
<dbReference type="GO" id="GO:0016779">
    <property type="term" value="F:nucleotidyltransferase activity"/>
    <property type="evidence" value="ECO:0007669"/>
    <property type="project" value="UniProtKB-KW"/>
</dbReference>
<sequence>MGTLLDQLVDAFTCPWVEDTLFDCTVERCGDEVDNASPRITVPDEPPPQLRLLCGADLLESFGTPGLWADEDIEEIVSRYGLVCITRAGSNPQKFIYESDVLTKHMENIHIVTEWISNEISATKIRRALRRGESVRYLLPDPVLDYIREHQLYGVPDK</sequence>
<keyword evidence="8" id="KW-0067">ATP-binding</keyword>
<dbReference type="Proteomes" id="UP001519460">
    <property type="component" value="Unassembled WGS sequence"/>
</dbReference>
<keyword evidence="16" id="KW-1185">Reference proteome</keyword>
<name>A0ABD0L1G2_9CAEN</name>
<dbReference type="SUPFAM" id="SSF52374">
    <property type="entry name" value="Nucleotidylyl transferase"/>
    <property type="match status" value="1"/>
</dbReference>
<comment type="cofactor">
    <cofactor evidence="1">
        <name>Mg(2+)</name>
        <dbReference type="ChEBI" id="CHEBI:18420"/>
    </cofactor>
</comment>
<comment type="caution">
    <text evidence="15">The sequence shown here is derived from an EMBL/GenBank/DDBJ whole genome shotgun (WGS) entry which is preliminary data.</text>
</comment>
<comment type="function">
    <text evidence="14">Catalyzes the formation of NAD(+) from nicotinamide mononucleotide (NMN) and ATP. Can also use the deamidated form; nicotinic acid mononucleotide (NaMN) as substrate with the same efficiency. Can use triazofurin monophosphate (TrMP) as substrate. Can also use GTP and ITP as nucleotide donors. Also catalyzes the reverse reaction, i.e. the pyrophosphorolytic cleavage of NAD(+). For the pyrophosphorolytic activity, can use NAD(+), NADH, NaAD, nicotinic acid adenine dinucleotide phosphate (NHD), nicotinamide guanine dinucleotide (NGD) as substrates. Fails to cleave phosphorylated dinucleotides NADP(+), NADPH and NaADP(+). Protects against axonal degeneration following injury. May be involved in the maintenance of axonal integrity. Also functions as a stress-response chaperone protein that prevents toxic aggregation of proteins; this function may be independent of its NAD(+) synthesis activity.</text>
</comment>
<protein>
    <recommendedName>
        <fullName evidence="11">Nicotinamide/nicotinic acid mononucleotide adenylyltransferase 3</fullName>
    </recommendedName>
    <alternativeName>
        <fullName evidence="12">Nicotinamide-nucleotide adenylyltransferase 3</fullName>
    </alternativeName>
    <alternativeName>
        <fullName evidence="13">Nicotinate-nucleotide adenylyltransferase 3</fullName>
    </alternativeName>
</protein>
<dbReference type="FunFam" id="3.40.50.620:FF:000221">
    <property type="entry name" value="Nicotinamide/nicotinic acid mononucleotide adenylyltransferase 3"/>
    <property type="match status" value="1"/>
</dbReference>
<keyword evidence="7" id="KW-0547">Nucleotide-binding</keyword>